<feature type="compositionally biased region" description="Basic and acidic residues" evidence="2">
    <location>
        <begin position="2123"/>
        <end position="2141"/>
    </location>
</feature>
<feature type="domain" description="Duffy-binding-like" evidence="3">
    <location>
        <begin position="568"/>
        <end position="711"/>
    </location>
</feature>
<evidence type="ECO:0000313" key="9">
    <source>
        <dbReference type="EMBL" id="CDO61728.1"/>
    </source>
</evidence>
<dbReference type="FunFam" id="1.20.58.830:FF:000021">
    <property type="entry name" value="Erythrocyte membrane protein 1, PfEMP1"/>
    <property type="match status" value="1"/>
</dbReference>
<evidence type="ECO:0000256" key="2">
    <source>
        <dbReference type="SAM" id="MobiDB-lite"/>
    </source>
</evidence>
<feature type="domain" description="Plasmodium falciparum erythrocyte membrane protein-1 N-terminal segment" evidence="6">
    <location>
        <begin position="16"/>
        <end position="51"/>
    </location>
</feature>
<dbReference type="InterPro" id="IPR008602">
    <property type="entry name" value="Duffy-antigen-binding"/>
</dbReference>
<feature type="region of interest" description="Disordered" evidence="2">
    <location>
        <begin position="1311"/>
        <end position="1347"/>
    </location>
</feature>
<dbReference type="Pfam" id="PF18562">
    <property type="entry name" value="CIDR1_gamma"/>
    <property type="match status" value="1"/>
</dbReference>
<reference evidence="9" key="2">
    <citation type="submission" date="2014-05" db="EMBL/GenBank/DDBJ databases">
        <title>The genome sequences of chimpanzee malaria parasites reveal the path to human adaptation.</title>
        <authorList>
            <person name="Otto T.D."/>
            <person name="Rayner J.C."/>
            <person name="Boehme U."/>
            <person name="Pain A."/>
            <person name="Spottiswoode N."/>
            <person name="Sanders M."/>
            <person name="Quail M."/>
            <person name="Ollomo B."/>
            <person name="Renaud F."/>
            <person name="Thomas A.W."/>
            <person name="Prugnolle F."/>
            <person name="Conway D.J."/>
            <person name="Newbold C."/>
            <person name="Berriman M."/>
        </authorList>
    </citation>
    <scope>NUCLEOTIDE SEQUENCE [LARGE SCALE GENOMIC DNA]</scope>
    <source>
        <strain evidence="9">CDC</strain>
    </source>
</reference>
<keyword evidence="1" id="KW-0175">Coiled coil</keyword>
<feature type="region of interest" description="Disordered" evidence="2">
    <location>
        <begin position="2545"/>
        <end position="2581"/>
    </location>
</feature>
<dbReference type="InterPro" id="IPR041480">
    <property type="entry name" value="CIDR1_gamma"/>
</dbReference>
<feature type="compositionally biased region" description="Polar residues" evidence="2">
    <location>
        <begin position="1480"/>
        <end position="1527"/>
    </location>
</feature>
<evidence type="ECO:0000259" key="4">
    <source>
        <dbReference type="Pfam" id="PF05424"/>
    </source>
</evidence>
<dbReference type="Gene3D" id="1.20.58.830">
    <property type="match status" value="3"/>
</dbReference>
<reference evidence="9" key="1">
    <citation type="submission" date="2014-01" db="EMBL/GenBank/DDBJ databases">
        <authorList>
            <person name="Aslett M."/>
        </authorList>
    </citation>
    <scope>NUCLEOTIDE SEQUENCE</scope>
    <source>
        <strain evidence="9">CDC</strain>
    </source>
</reference>
<dbReference type="Gene3D" id="1.10.1900.40">
    <property type="entry name" value="Acidic terminal segments, variant surface antigen of PfEMP1"/>
    <property type="match status" value="2"/>
</dbReference>
<protein>
    <submittedName>
        <fullName evidence="9">Erythrocyte membrane protein 1, EMP1</fullName>
    </submittedName>
</protein>
<dbReference type="InterPro" id="IPR044932">
    <property type="entry name" value="PfEMP1_ATS_sf"/>
</dbReference>
<feature type="region of interest" description="Disordered" evidence="2">
    <location>
        <begin position="1218"/>
        <end position="1269"/>
    </location>
</feature>
<name>A0A060RM79_PLARE</name>
<dbReference type="FunFam" id="1.20.58.830:FF:000005">
    <property type="entry name" value="Erythrocyte membrane protein 1, PfEMP1"/>
    <property type="match status" value="1"/>
</dbReference>
<dbReference type="Pfam" id="PF15447">
    <property type="entry name" value="NTS"/>
    <property type="match status" value="1"/>
</dbReference>
<organism evidence="9 10">
    <name type="scientific">Plasmodium reichenowi</name>
    <dbReference type="NCBI Taxonomy" id="5854"/>
    <lineage>
        <taxon>Eukaryota</taxon>
        <taxon>Sar</taxon>
        <taxon>Alveolata</taxon>
        <taxon>Apicomplexa</taxon>
        <taxon>Aconoidasida</taxon>
        <taxon>Haemosporida</taxon>
        <taxon>Plasmodiidae</taxon>
        <taxon>Plasmodium</taxon>
        <taxon>Plasmodium (Laverania)</taxon>
    </lineage>
</organism>
<feature type="compositionally biased region" description="Pro residues" evidence="2">
    <location>
        <begin position="2143"/>
        <end position="2168"/>
    </location>
</feature>
<dbReference type="VEuPathDB" id="PlasmoDB:PRG01_0305600"/>
<feature type="region of interest" description="Disordered" evidence="2">
    <location>
        <begin position="2298"/>
        <end position="2327"/>
    </location>
</feature>
<dbReference type="Pfam" id="PF15445">
    <property type="entry name" value="ATS"/>
    <property type="match status" value="1"/>
</dbReference>
<dbReference type="GO" id="GO:0016020">
    <property type="term" value="C:membrane"/>
    <property type="evidence" value="ECO:0007669"/>
    <property type="project" value="InterPro"/>
</dbReference>
<evidence type="ECO:0000259" key="3">
    <source>
        <dbReference type="Pfam" id="PF03011"/>
    </source>
</evidence>
<feature type="domain" description="Duffy-binding-like" evidence="8">
    <location>
        <begin position="1626"/>
        <end position="1772"/>
    </location>
</feature>
<keyword evidence="10" id="KW-1185">Reference proteome</keyword>
<dbReference type="VEuPathDB" id="PlasmoDB:PRCDC_0036300"/>
<dbReference type="InterPro" id="IPR029211">
    <property type="entry name" value="PfEMP1_ATS"/>
</dbReference>
<sequence length="2664" mass="303422">MGTRGSGGDDGIDHQSAKHLLDSIGGIIQKQAQDDADNFRKQLQGHLSQATYNGVNTGVTSACQLHHEFETSGTTGKTNPCLNRSPVRFSDTQGAYCSRKGIKGNDNINNARACAPYRRLHLCDKNLEQIKPYQINNTHNLLADVCLAAKYEGESLVDKHKAYKETHNDFNTNICTVLARSFADIGDIIRGKDLFLGHKQRKNQLETSLKTMFENIKENNISLNTLTNEQIREYWWALNRKQVWKAITCKAADNDNYLKTTENGTITQLYSKCGHYIEQDVPLNLDYVPQFLRWFYEWAEDFCTKRKKKIQNAIKNCRGEKNDKYCDLNGYDCTKTIRGENKLVSDMECTKCSSSCIPFVDWIDNQRKEFEKQKNKYSDEIKKGEATNEISNEKINNVYENEFYKKLQEKYGDVEKFLKKLSEEQICKNHPEVGDEKKNYIDFNDDVNKTFSHTQYCQACPWCGVEQKGPPWKSIHENVCRKKKEKTITEQNTTPIPRLSPDRRKRNILQKYNTFCVDTENKYKEIRTWQCHYEKNDEGDENGDSNDCVLGDWENLREEDKIMSYYSFFWSWVDQMLEDSIEWREQLKTCREYAKSNYCIERCKNPCGCYKKWVKRMKEEWDSIEQHFDKQGDLKGSMRNTTLKWILQLFFIKKIEDAYGKDKCNELMKKIEETKRHQRTGDTQHSQDAIKILLQHEEDDATKCIGTHKDPCDSRNRYSGRIDSGSRVPGQPPSSDHDDEELHDSDDEDEAPKPKGTRTNPCSGESGKKEYPVLAEKVAADIHKKAHEEMLKRSGKVASSESLLRANAKLGQYNGGHNGSDLAMGEICKIEKKHSKAATDDSKNPCNGKGDGYDIGTPWNGGELGSITPEMYIRPRREHMCTSNLEKLDDNSVIKNSNVNDTFLLEVLHAAKSEADWIKNKYEGKKDGQNKDKNGLNDGKTVCRAMKSSFADIGDIIRGKDLWDKGQSSTDIQNKLKTIFGKIKTDIESKLGNKYNDNKDPKHLKLRADWWEANRDQVWQAMKCHIKDLKDTSIGSSEGHCGYSNTTPLDDYIPQRLRWMTEWAEWYCKYQSKEYDELMNKCGSCKGNDNGKSCIQGTAQCISCRQACDEYKNKIEPWKKQWQQMPMKYTSLYLQAQTITRGTVFPDADYQEVVDFFKELQKKNGDTTTTTPITPYGSAAGYIHQEAHITECQEQNVFCSNNGNKDKYAFKDTPKDHNDACNCQSRPPPAKKPEGDHNDLGRSERSGEDGMTPRLSPQPPQEKSQEPKVEDVCQIVGDALGNQENITKTCQQKYGTPNRYWGWKCVTTGSNTGSTTSNSEGVNGATGRQGRSADSPPSGSSNQGSICIPPRRRKLYLHKVDTMGTDTASLRDWFVKSASVETFFLWHRYKKIKEKEDIEKQQLVTNTSDAGNTLQKDLEGGEIDDEFKRQMFYTLGDYRDILFGKSIVVDLLKNSNINGDKEMKEREKDIKTAIEKHFNSENNKATGDNPFSTGNNEATRGKSLSTSDKTPQTGQTSSNSGKDPSSWWENNAKHIWKGMICSLSYDIQEDKTIKKNEQVETKLKEKLDKDSGEYAYEKVTFKGGFDDDSSTSKPMGTKESSDAYKTTKTELDAFVKRPFFFRWLEEWADEFCTKRTHKLKIIEKECHKDGNRNCDDDGFECKEMCLKKDGSFETLKCPSCAISCKSYKKWIERKKDEFNKQKGKYEQEIQKLESTSNDIYDKQFVEKLSSEYKSFDLFLENLKGEPCKIESGEDKKEDDYIKFKEEETFQPAKDCKPCSTIGFKCIGDDSSGVTENGCNGKTFNIKEHSKNTKNDSEEVGMLVSDNKEETFAGDLNAACSGTGIFTGIKNDQWSCGNVCGLDICELKTSDEQKNDKQIILIRALLKRWVENFLEDYNKIKHKISHCIKKGDRTPCINGCEQKCKCVEKWVQAKRTEWKTVRERYINQYRDKNSNEAFELKSFLEQGPFHNEVLKAIKPCSGLTAFANSCGLNGDKPKEKKGGEEDTPKDIVECLLNRLGEKAKTCDESQKTSCKDPSLSGETPHLVGDDDDSLEEEYQTPEDAQKMIPTICKDAIKPTKPEEEDEKCDSADNSETKKTEEEGKEEQEERETSGGPAAGGEEEDKQKPNTDDDKDLKAKEEGPVPAPVPPPAPEPRPVPQPPPQPPPQLDQPTKPISDILSSTIPFGIAIALTSFALFFIKKKTKSSVDMLRVLQIPQNDYGMPTLKSSNKYIPYTSGKYRGKRYIYLEGDSGTDSGYTDHYSDITSSSESEYEEFDINDIYVPGSPKYKTLIEVVLEPSKRDTQSGDTIPTSDIPNTPSDTPPPTSDIPSPITDNEWNQLKNDFISNMLQSEQPNDVPNNYRSGDIPLNTHPTPSHDTLDQKPFIMSIHHRNLYTGDEYNYDMTTNSANNDLYSGKNNLYSGNNDLYSDIYPTSDNRDSYSDKNAPISDNHHPYSGIDLINDTLSGNQHIDIYDEILKRKENELFGTNHHPKRTTNHFSKPTNSDPIMNQLDLFHKWLDRHRDIGEKWENKVDILNHLKEKWENETHSGNKTSGNITPTSDIPSGKLSDIPSGKISDIPSSNKMLNTDVSIQIDMDDDPKNTNEFTYVDSNPNLTLPSNPNLVGNNINPVDENPTNPNHVQIQMSVKNTQMAKEKYPISDMWDI</sequence>
<dbReference type="InterPro" id="IPR029210">
    <property type="entry name" value="PfEMP1_NTS"/>
</dbReference>
<dbReference type="GO" id="GO:0046789">
    <property type="term" value="F:host cell surface receptor binding"/>
    <property type="evidence" value="ECO:0007669"/>
    <property type="project" value="InterPro"/>
</dbReference>
<feature type="domain" description="Cysteine-rich interdomain region 1 gamma" evidence="7">
    <location>
        <begin position="1816"/>
        <end position="1867"/>
    </location>
</feature>
<feature type="coiled-coil region" evidence="1">
    <location>
        <begin position="1688"/>
        <end position="1715"/>
    </location>
</feature>
<evidence type="ECO:0000259" key="8">
    <source>
        <dbReference type="Pfam" id="PF22672"/>
    </source>
</evidence>
<feature type="region of interest" description="Disordered" evidence="2">
    <location>
        <begin position="2025"/>
        <end position="2177"/>
    </location>
</feature>
<dbReference type="Pfam" id="PF03011">
    <property type="entry name" value="PFEMP"/>
    <property type="match status" value="2"/>
</dbReference>
<dbReference type="PhylomeDB" id="A0A060RM79"/>
<feature type="compositionally biased region" description="Acidic residues" evidence="2">
    <location>
        <begin position="737"/>
        <end position="750"/>
    </location>
</feature>
<feature type="domain" description="Duffy-antigen binding" evidence="4">
    <location>
        <begin position="113"/>
        <end position="293"/>
    </location>
</feature>
<feature type="compositionally biased region" description="Basic and acidic residues" evidence="2">
    <location>
        <begin position="2087"/>
        <end position="2100"/>
    </location>
</feature>
<feature type="coiled-coil region" evidence="1">
    <location>
        <begin position="363"/>
        <end position="424"/>
    </location>
</feature>
<feature type="domain" description="Duffy-antigen binding" evidence="4">
    <location>
        <begin position="1346"/>
        <end position="1561"/>
    </location>
</feature>
<feature type="domain" description="Duffy-binding-like" evidence="8">
    <location>
        <begin position="297"/>
        <end position="455"/>
    </location>
</feature>
<feature type="compositionally biased region" description="Acidic residues" evidence="2">
    <location>
        <begin position="2048"/>
        <end position="2059"/>
    </location>
</feature>
<feature type="domain" description="Duffy-antigen binding" evidence="4">
    <location>
        <begin position="871"/>
        <end position="1058"/>
    </location>
</feature>
<proteinExistence type="predicted"/>
<accession>A0A060RM79</accession>
<evidence type="ECO:0000259" key="5">
    <source>
        <dbReference type="Pfam" id="PF15445"/>
    </source>
</evidence>
<dbReference type="InterPro" id="IPR004258">
    <property type="entry name" value="DBL"/>
</dbReference>
<dbReference type="FunFam" id="1.20.58.1930:FF:000001">
    <property type="entry name" value="Erythrocyte membrane protein 1, PfEMP1"/>
    <property type="match status" value="1"/>
</dbReference>
<gene>
    <name evidence="9" type="primary">VAR</name>
    <name evidence="9" type="ORF">PRCDC_0036300</name>
</gene>
<feature type="compositionally biased region" description="Basic and acidic residues" evidence="2">
    <location>
        <begin position="707"/>
        <end position="716"/>
    </location>
</feature>
<dbReference type="InterPro" id="IPR054595">
    <property type="entry name" value="DBL_C"/>
</dbReference>
<evidence type="ECO:0000259" key="7">
    <source>
        <dbReference type="Pfam" id="PF18562"/>
    </source>
</evidence>
<feature type="region of interest" description="Disordered" evidence="2">
    <location>
        <begin position="703"/>
        <end position="771"/>
    </location>
</feature>
<evidence type="ECO:0000256" key="1">
    <source>
        <dbReference type="SAM" id="Coils"/>
    </source>
</evidence>
<feature type="compositionally biased region" description="Low complexity" evidence="2">
    <location>
        <begin position="2310"/>
        <end position="2319"/>
    </location>
</feature>
<feature type="compositionally biased region" description="Polar residues" evidence="2">
    <location>
        <begin position="2549"/>
        <end position="2562"/>
    </location>
</feature>
<feature type="domain" description="Duffy-binding-like" evidence="3">
    <location>
        <begin position="1884"/>
        <end position="2032"/>
    </location>
</feature>
<dbReference type="Pfam" id="PF05424">
    <property type="entry name" value="Duffy_binding"/>
    <property type="match status" value="3"/>
</dbReference>
<feature type="domain" description="Plasmodium falciparum erythrocyte membrane protein 1 acidic terminal segment" evidence="5">
    <location>
        <begin position="2182"/>
        <end position="2664"/>
    </location>
</feature>
<dbReference type="InterPro" id="IPR042202">
    <property type="entry name" value="Duffy-ag-bd_sf"/>
</dbReference>
<feature type="compositionally biased region" description="Polar residues" evidence="2">
    <location>
        <begin position="1335"/>
        <end position="1345"/>
    </location>
</feature>
<dbReference type="Pfam" id="PF22672">
    <property type="entry name" value="DBL_C"/>
    <property type="match status" value="2"/>
</dbReference>
<feature type="region of interest" description="Disordered" evidence="2">
    <location>
        <begin position="1478"/>
        <end position="1527"/>
    </location>
</feature>
<dbReference type="SUPFAM" id="SSF140924">
    <property type="entry name" value="Duffy binding domain-like"/>
    <property type="match status" value="5"/>
</dbReference>
<feature type="compositionally biased region" description="Basic and acidic residues" evidence="2">
    <location>
        <begin position="1231"/>
        <end position="1248"/>
    </location>
</feature>
<dbReference type="Gene3D" id="1.20.1310.20">
    <property type="entry name" value="Duffy-antigen binding domain"/>
    <property type="match status" value="3"/>
</dbReference>
<evidence type="ECO:0000313" key="10">
    <source>
        <dbReference type="Proteomes" id="UP000027581"/>
    </source>
</evidence>
<dbReference type="Gene3D" id="1.20.58.1930">
    <property type="match status" value="2"/>
</dbReference>
<dbReference type="Proteomes" id="UP000027581">
    <property type="component" value="Unassembled WGS sequence"/>
</dbReference>
<dbReference type="EMBL" id="HG810485">
    <property type="protein sequence ID" value="CDO61728.1"/>
    <property type="molecule type" value="Genomic_DNA"/>
</dbReference>
<evidence type="ECO:0000259" key="6">
    <source>
        <dbReference type="Pfam" id="PF15447"/>
    </source>
</evidence>